<evidence type="ECO:0000259" key="2">
    <source>
        <dbReference type="Pfam" id="PF12705"/>
    </source>
</evidence>
<gene>
    <name evidence="3" type="ORF">RS24_01756</name>
</gene>
<proteinExistence type="predicted"/>
<dbReference type="InterPro" id="IPR038726">
    <property type="entry name" value="PDDEXK_AddAB-type"/>
</dbReference>
<feature type="domain" description="PD-(D/E)XK endonuclease-like" evidence="2">
    <location>
        <begin position="756"/>
        <end position="986"/>
    </location>
</feature>
<dbReference type="Gene3D" id="3.90.320.10">
    <property type="match status" value="1"/>
</dbReference>
<dbReference type="Pfam" id="PF12705">
    <property type="entry name" value="PDDEXK_1"/>
    <property type="match status" value="1"/>
</dbReference>
<protein>
    <submittedName>
        <fullName evidence="3">NADH dehydrogenase protein</fullName>
        <ecNumber evidence="3">1.6.99.3</ecNumber>
    </submittedName>
</protein>
<dbReference type="eggNOG" id="COG2887">
    <property type="taxonomic scope" value="Bacteria"/>
</dbReference>
<dbReference type="GO" id="GO:0016491">
    <property type="term" value="F:oxidoreductase activity"/>
    <property type="evidence" value="ECO:0007669"/>
    <property type="project" value="UniProtKB-KW"/>
</dbReference>
<dbReference type="eggNOG" id="COG3893">
    <property type="taxonomic scope" value="Bacteria"/>
</dbReference>
<sequence>MSRRSHVFNIPSGFSFLEQLATTILSDPTLDGLFDSQTRLQDYTILLPTRRAVRNLQNLLLQKSGTDVLLMPEIRPLGDVDPEEMIFAEAEAGLTGLSGALPSQVPAISGIERDISLMSLVQAWLETSGRAGGLASASKLTAELTALLDSLQIEEVDTSQLNSLVPGEFSHNWQQTLEFLKILTSAWPLHKQEIGRCDPSERRRLLLDRLTTLWTTHPPGGPVLAAGSTGSIPATSRLLQCIARLEKGAVVLSGLDMQLPPEGWAQLKNEHAHPQSGLFHLCEAMELQRSDIRTFPGLQTKSTTNIQCARAAFVNQALWPTSLTGRWVDLLTDEKPSQNLFENMHIYEAPDIRSEAGVIALALREVLETPKKTAMLITPDRQLARRVSILLRKWGVKINDTAGQPLSRTPVGIFAGLVLQAMVTDFSPVNLLALLKHPFCRAGQSAKTYRQMISRLELYALRGFKPAGNGVKVESKNGLDYIKARLERLQSEKRQDKQNTKEEAHIGEVITFIDKLQQLFKPLREVPFQATLNKVGLALLAVMESLSRDDANISILWDSARQEDSEHLDAFMSVMVEFIKAEDFTVPQSEWSALLDYWLYQTPVRPRVNAHPRLSIMGLLEARLVDADLVILGSLNEGTWPTLPETGAWLSRPMRESLGMVAPERRIGQSAHDFVQAFSAPEVLLTRAEKISGTPQLPSRWLSRLRALHAGLYEDICSWPDAERLSTLWTALDTPPPPKAEKRPEPKPPADVRPDRLSVTQIATLQSDPYAIYAKHILKLKPLDPLEADVTAAIRGSFIHKVLEQFTLNHPDTLPDDTAAALRETALKLADETAEGQAVLLYWWSRFSAVADWIADFEMSRRPGISKIFTEITGSMTFDIANKPFNLTAKADRIELTDKGYINILDYKTGLPPSKSDIEKMRAPQMPLEAAIAISGGFEGIDKNARIKELSHIQVHGGYPAGTIRTEENPEELAETALSGLKKLLEYYADENTAYIPELHPDRVSFRDYAHLARVQEWMSEEDS</sequence>
<reference evidence="3 4" key="1">
    <citation type="journal article" date="2014" name="FEMS Microbiol. Ecol.">
        <title>Genomic differentiation among two strains of the PS1 clade isolated from geographically separated marine habitats.</title>
        <authorList>
            <person name="Jimenez-Infante F."/>
            <person name="Ngugi D.K."/>
            <person name="Alam I."/>
            <person name="Rashid M."/>
            <person name="Baalawi W."/>
            <person name="Kamau A.A."/>
            <person name="Bajic V.B."/>
            <person name="Stingl U."/>
        </authorList>
    </citation>
    <scope>NUCLEOTIDE SEQUENCE [LARGE SCALE GENOMIC DNA]</scope>
    <source>
        <strain evidence="3 4">RS24</strain>
    </source>
</reference>
<dbReference type="Proteomes" id="UP000016762">
    <property type="component" value="Unassembled WGS sequence"/>
</dbReference>
<dbReference type="RefSeq" id="WP_021777726.1">
    <property type="nucleotide sequence ID" value="NZ_AWXE01000004.1"/>
</dbReference>
<dbReference type="SUPFAM" id="SSF52540">
    <property type="entry name" value="P-loop containing nucleoside triphosphate hydrolases"/>
    <property type="match status" value="1"/>
</dbReference>
<dbReference type="PATRIC" id="fig|1397666.3.peg.1646"/>
<evidence type="ECO:0000313" key="4">
    <source>
        <dbReference type="Proteomes" id="UP000016762"/>
    </source>
</evidence>
<feature type="compositionally biased region" description="Basic and acidic residues" evidence="1">
    <location>
        <begin position="739"/>
        <end position="755"/>
    </location>
</feature>
<dbReference type="EMBL" id="AWXE01000004">
    <property type="protein sequence ID" value="ERL46748.1"/>
    <property type="molecule type" value="Genomic_DNA"/>
</dbReference>
<evidence type="ECO:0000256" key="1">
    <source>
        <dbReference type="SAM" id="MobiDB-lite"/>
    </source>
</evidence>
<dbReference type="InterPro" id="IPR014153">
    <property type="entry name" value="Ds_break_AddB"/>
</dbReference>
<dbReference type="OrthoDB" id="9780606at2"/>
<dbReference type="NCBIfam" id="TIGR02786">
    <property type="entry name" value="addB_alphas"/>
    <property type="match status" value="1"/>
</dbReference>
<accession>U2WTB2</accession>
<name>U2WTB2_9PROT</name>
<dbReference type="STRING" id="1397666.RS24_01756"/>
<dbReference type="InterPro" id="IPR011604">
    <property type="entry name" value="PDDEXK-like_dom_sf"/>
</dbReference>
<dbReference type="AlphaFoldDB" id="U2WTB2"/>
<evidence type="ECO:0000313" key="3">
    <source>
        <dbReference type="EMBL" id="ERL46748.1"/>
    </source>
</evidence>
<dbReference type="EC" id="1.6.99.3" evidence="3"/>
<dbReference type="InterPro" id="IPR027417">
    <property type="entry name" value="P-loop_NTPase"/>
</dbReference>
<comment type="caution">
    <text evidence="3">The sequence shown here is derived from an EMBL/GenBank/DDBJ whole genome shotgun (WGS) entry which is preliminary data.</text>
</comment>
<keyword evidence="3" id="KW-0560">Oxidoreductase</keyword>
<feature type="region of interest" description="Disordered" evidence="1">
    <location>
        <begin position="730"/>
        <end position="755"/>
    </location>
</feature>
<keyword evidence="4" id="KW-1185">Reference proteome</keyword>
<organism evidence="3 4">
    <name type="scientific">Candidatus Micropelagius thuwalensis</name>
    <dbReference type="NCBI Taxonomy" id="1397666"/>
    <lineage>
        <taxon>Bacteria</taxon>
        <taxon>Pseudomonadati</taxon>
        <taxon>Pseudomonadota</taxon>
        <taxon>Alphaproteobacteria</taxon>
        <taxon>PS1 clade</taxon>
        <taxon>Candidatus Micropelagius</taxon>
    </lineage>
</organism>